<organism evidence="1 2">
    <name type="scientific">Panagrolaimus sp. JU765</name>
    <dbReference type="NCBI Taxonomy" id="591449"/>
    <lineage>
        <taxon>Eukaryota</taxon>
        <taxon>Metazoa</taxon>
        <taxon>Ecdysozoa</taxon>
        <taxon>Nematoda</taxon>
        <taxon>Chromadorea</taxon>
        <taxon>Rhabditida</taxon>
        <taxon>Tylenchina</taxon>
        <taxon>Panagrolaimomorpha</taxon>
        <taxon>Panagrolaimoidea</taxon>
        <taxon>Panagrolaimidae</taxon>
        <taxon>Panagrolaimus</taxon>
    </lineage>
</organism>
<sequence length="67" mass="7677">MRQIVGFLLIFLIFHVIAVEADYCEDGRVYDVNDDKFYDSPSKTTKCRCEIIYPVHSGNDVGYLIIG</sequence>
<evidence type="ECO:0000313" key="2">
    <source>
        <dbReference type="WBParaSite" id="JU765_v2.g3632.t1"/>
    </source>
</evidence>
<dbReference type="Proteomes" id="UP000887576">
    <property type="component" value="Unplaced"/>
</dbReference>
<accession>A0AC34R5M0</accession>
<evidence type="ECO:0000313" key="1">
    <source>
        <dbReference type="Proteomes" id="UP000887576"/>
    </source>
</evidence>
<dbReference type="WBParaSite" id="JU765_v2.g3632.t1">
    <property type="protein sequence ID" value="JU765_v2.g3632.t1"/>
    <property type="gene ID" value="JU765_v2.g3632"/>
</dbReference>
<protein>
    <submittedName>
        <fullName evidence="2">Uncharacterized protein</fullName>
    </submittedName>
</protein>
<proteinExistence type="predicted"/>
<name>A0AC34R5M0_9BILA</name>
<reference evidence="2" key="1">
    <citation type="submission" date="2022-11" db="UniProtKB">
        <authorList>
            <consortium name="WormBaseParasite"/>
        </authorList>
    </citation>
    <scope>IDENTIFICATION</scope>
</reference>